<accession>A0ACB8RUU7</accession>
<dbReference type="Proteomes" id="UP000814033">
    <property type="component" value="Unassembled WGS sequence"/>
</dbReference>
<comment type="caution">
    <text evidence="1">The sequence shown here is derived from an EMBL/GenBank/DDBJ whole genome shotgun (WGS) entry which is preliminary data.</text>
</comment>
<name>A0ACB8RUU7_9AGAM</name>
<evidence type="ECO:0000313" key="1">
    <source>
        <dbReference type="EMBL" id="KAI0047556.1"/>
    </source>
</evidence>
<organism evidence="1 2">
    <name type="scientific">Auriscalpium vulgare</name>
    <dbReference type="NCBI Taxonomy" id="40419"/>
    <lineage>
        <taxon>Eukaryota</taxon>
        <taxon>Fungi</taxon>
        <taxon>Dikarya</taxon>
        <taxon>Basidiomycota</taxon>
        <taxon>Agaricomycotina</taxon>
        <taxon>Agaricomycetes</taxon>
        <taxon>Russulales</taxon>
        <taxon>Auriscalpiaceae</taxon>
        <taxon>Auriscalpium</taxon>
    </lineage>
</organism>
<keyword evidence="2" id="KW-1185">Reference proteome</keyword>
<reference evidence="1" key="2">
    <citation type="journal article" date="2022" name="New Phytol.">
        <title>Evolutionary transition to the ectomycorrhizal habit in the genomes of a hyperdiverse lineage of mushroom-forming fungi.</title>
        <authorList>
            <person name="Looney B."/>
            <person name="Miyauchi S."/>
            <person name="Morin E."/>
            <person name="Drula E."/>
            <person name="Courty P.E."/>
            <person name="Kohler A."/>
            <person name="Kuo A."/>
            <person name="LaButti K."/>
            <person name="Pangilinan J."/>
            <person name="Lipzen A."/>
            <person name="Riley R."/>
            <person name="Andreopoulos W."/>
            <person name="He G."/>
            <person name="Johnson J."/>
            <person name="Nolan M."/>
            <person name="Tritt A."/>
            <person name="Barry K.W."/>
            <person name="Grigoriev I.V."/>
            <person name="Nagy L.G."/>
            <person name="Hibbett D."/>
            <person name="Henrissat B."/>
            <person name="Matheny P.B."/>
            <person name="Labbe J."/>
            <person name="Martin F.M."/>
        </authorList>
    </citation>
    <scope>NUCLEOTIDE SEQUENCE</scope>
    <source>
        <strain evidence="1">FP105234-sp</strain>
    </source>
</reference>
<dbReference type="EMBL" id="MU275902">
    <property type="protein sequence ID" value="KAI0047556.1"/>
    <property type="molecule type" value="Genomic_DNA"/>
</dbReference>
<protein>
    <submittedName>
        <fullName evidence="1">Uncharacterized protein</fullName>
    </submittedName>
</protein>
<reference evidence="1" key="1">
    <citation type="submission" date="2021-02" db="EMBL/GenBank/DDBJ databases">
        <authorList>
            <consortium name="DOE Joint Genome Institute"/>
            <person name="Ahrendt S."/>
            <person name="Looney B.P."/>
            <person name="Miyauchi S."/>
            <person name="Morin E."/>
            <person name="Drula E."/>
            <person name="Courty P.E."/>
            <person name="Chicoki N."/>
            <person name="Fauchery L."/>
            <person name="Kohler A."/>
            <person name="Kuo A."/>
            <person name="Labutti K."/>
            <person name="Pangilinan J."/>
            <person name="Lipzen A."/>
            <person name="Riley R."/>
            <person name="Andreopoulos W."/>
            <person name="He G."/>
            <person name="Johnson J."/>
            <person name="Barry K.W."/>
            <person name="Grigoriev I.V."/>
            <person name="Nagy L."/>
            <person name="Hibbett D."/>
            <person name="Henrissat B."/>
            <person name="Matheny P.B."/>
            <person name="Labbe J."/>
            <person name="Martin F."/>
        </authorList>
    </citation>
    <scope>NUCLEOTIDE SEQUENCE</scope>
    <source>
        <strain evidence="1">FP105234-sp</strain>
    </source>
</reference>
<sequence>MAVDSKMRLHELCHPAPISPLRRTQLRGTIDLKRLAAKNDKLILPSYRQWVSQGFATVCIGIAPEAVAIWVLLYLTIACSGAASVATVRSLATRSVFNGVAADVVIASRAFPRSQLRVQDLCEAEAPSLAIYRRCSSTSIRLRTPLMPSSACVC</sequence>
<proteinExistence type="predicted"/>
<gene>
    <name evidence="1" type="ORF">FA95DRAFT_1558994</name>
</gene>
<evidence type="ECO:0000313" key="2">
    <source>
        <dbReference type="Proteomes" id="UP000814033"/>
    </source>
</evidence>